<keyword evidence="1" id="KW-0732">Signal</keyword>
<dbReference type="AlphaFoldDB" id="A0A7S2YDH6"/>
<dbReference type="EMBL" id="HBHT01019831">
    <property type="protein sequence ID" value="CAD9968610.1"/>
    <property type="molecule type" value="Transcribed_RNA"/>
</dbReference>
<name>A0A7S2YDH6_9STRA</name>
<evidence type="ECO:0008006" key="3">
    <source>
        <dbReference type="Google" id="ProtNLM"/>
    </source>
</evidence>
<proteinExistence type="predicted"/>
<reference evidence="2" key="1">
    <citation type="submission" date="2021-01" db="EMBL/GenBank/DDBJ databases">
        <authorList>
            <person name="Corre E."/>
            <person name="Pelletier E."/>
            <person name="Niang G."/>
            <person name="Scheremetjew M."/>
            <person name="Finn R."/>
            <person name="Kale V."/>
            <person name="Holt S."/>
            <person name="Cochrane G."/>
            <person name="Meng A."/>
            <person name="Brown T."/>
            <person name="Cohen L."/>
        </authorList>
    </citation>
    <scope>NUCLEOTIDE SEQUENCE</scope>
    <source>
        <strain evidence="2">CCMP125</strain>
    </source>
</reference>
<organism evidence="2">
    <name type="scientific">Entomoneis paludosa</name>
    <dbReference type="NCBI Taxonomy" id="265537"/>
    <lineage>
        <taxon>Eukaryota</taxon>
        <taxon>Sar</taxon>
        <taxon>Stramenopiles</taxon>
        <taxon>Ochrophyta</taxon>
        <taxon>Bacillariophyta</taxon>
        <taxon>Bacillariophyceae</taxon>
        <taxon>Bacillariophycidae</taxon>
        <taxon>Entomoneidaceae</taxon>
        <taxon>Entomoneis</taxon>
    </lineage>
</organism>
<feature type="signal peptide" evidence="1">
    <location>
        <begin position="1"/>
        <end position="17"/>
    </location>
</feature>
<gene>
    <name evidence="2" type="ORF">APAL1065_LOCUS13292</name>
</gene>
<feature type="chain" id="PRO_5031393543" description="GPI anchored protein" evidence="1">
    <location>
        <begin position="18"/>
        <end position="238"/>
    </location>
</feature>
<accession>A0A7S2YDH6</accession>
<protein>
    <recommendedName>
        <fullName evidence="3">GPI anchored protein</fullName>
    </recommendedName>
</protein>
<evidence type="ECO:0000313" key="2">
    <source>
        <dbReference type="EMBL" id="CAD9968610.1"/>
    </source>
</evidence>
<evidence type="ECO:0000256" key="1">
    <source>
        <dbReference type="SAM" id="SignalP"/>
    </source>
</evidence>
<sequence>MLRTLSVLVISAAVASAEFYQFHNAFGEGEKRVDTFDKRGGSKLPERKLQLDVGTLSSINATTDTCTGNGAELECYIDTVISADDGTSAQVEVQVTCNLESQTAFDFRRATGCSCGARVTHTNGNQKNCPCIVCPFGFGNAPISIDCTEDEDPFIISTCSYLDCGFACNGTCEFSCKNSGPSCSFCANNPNAPTLAPTGLGGTRPPSLIPSSKASVGASTFLASGLLLVAATLQLVSL</sequence>